<gene>
    <name evidence="3" type="ORF">OZSIB_2685</name>
</gene>
<feature type="region of interest" description="Disordered" evidence="1">
    <location>
        <begin position="193"/>
        <end position="225"/>
    </location>
</feature>
<dbReference type="SUPFAM" id="SSF52980">
    <property type="entry name" value="Restriction endonuclease-like"/>
    <property type="match status" value="1"/>
</dbReference>
<reference evidence="3 4" key="1">
    <citation type="submission" date="2018-05" db="EMBL/GenBank/DDBJ databases">
        <title>A metagenomic window into the 2 km-deep terrestrial subsurface aquifer revealed taxonomically and functionally diverse microbial community comprising novel uncultured bacterial lineages.</title>
        <authorList>
            <person name="Kadnikov V.V."/>
            <person name="Mardanov A.V."/>
            <person name="Beletsky A.V."/>
            <person name="Banks D."/>
            <person name="Pimenov N.V."/>
            <person name="Frank Y.A."/>
            <person name="Karnachuk O.V."/>
            <person name="Ravin N.V."/>
        </authorList>
    </citation>
    <scope>NUCLEOTIDE SEQUENCE [LARGE SCALE GENOMIC DNA]</scope>
    <source>
        <strain evidence="3">BY5</strain>
    </source>
</reference>
<proteinExistence type="predicted"/>
<dbReference type="PANTHER" id="PTHR36558:SF1">
    <property type="entry name" value="RESTRICTION ENDONUCLEASE DOMAIN-CONTAINING PROTEIN-RELATED"/>
    <property type="match status" value="1"/>
</dbReference>
<evidence type="ECO:0000259" key="2">
    <source>
        <dbReference type="Pfam" id="PF05685"/>
    </source>
</evidence>
<dbReference type="Pfam" id="PF05685">
    <property type="entry name" value="Uma2"/>
    <property type="match status" value="1"/>
</dbReference>
<dbReference type="CDD" id="cd06260">
    <property type="entry name" value="DUF820-like"/>
    <property type="match status" value="1"/>
</dbReference>
<dbReference type="Gene3D" id="3.90.1570.10">
    <property type="entry name" value="tt1808, chain A"/>
    <property type="match status" value="1"/>
</dbReference>
<protein>
    <recommendedName>
        <fullName evidence="2">Putative restriction endonuclease domain-containing protein</fullName>
    </recommendedName>
</protein>
<evidence type="ECO:0000313" key="3">
    <source>
        <dbReference type="EMBL" id="RCK80797.1"/>
    </source>
</evidence>
<evidence type="ECO:0000256" key="1">
    <source>
        <dbReference type="SAM" id="MobiDB-lite"/>
    </source>
</evidence>
<accession>A0A367ZSH6</accession>
<name>A0A367ZSH6_9BACT</name>
<dbReference type="Proteomes" id="UP000252355">
    <property type="component" value="Unassembled WGS sequence"/>
</dbReference>
<dbReference type="InterPro" id="IPR008538">
    <property type="entry name" value="Uma2"/>
</dbReference>
<evidence type="ECO:0000313" key="4">
    <source>
        <dbReference type="Proteomes" id="UP000252355"/>
    </source>
</evidence>
<dbReference type="PANTHER" id="PTHR36558">
    <property type="entry name" value="GLR1098 PROTEIN"/>
    <property type="match status" value="1"/>
</dbReference>
<dbReference type="InterPro" id="IPR011335">
    <property type="entry name" value="Restrct_endonuc-II-like"/>
</dbReference>
<dbReference type="EMBL" id="QOQW01000004">
    <property type="protein sequence ID" value="RCK80797.1"/>
    <property type="molecule type" value="Genomic_DNA"/>
</dbReference>
<dbReference type="AlphaFoldDB" id="A0A367ZSH6"/>
<comment type="caution">
    <text evidence="3">The sequence shown here is derived from an EMBL/GenBank/DDBJ whole genome shotgun (WGS) entry which is preliminary data.</text>
</comment>
<dbReference type="InterPro" id="IPR012296">
    <property type="entry name" value="Nuclease_put_TT1808"/>
</dbReference>
<sequence>MNHPRIAPHKRYTYGDYLYWPEDERWELIDGEAFDMTPAPNVDHQYIVGRLYRFFDEFLEGKPCHAFVSPFDVRIPKGDEADEDIDTVVQPDVIVVCPPGHLDQRGLRGAPDLAIEVLSPSTASKDQIKKRRLYERCGVKEYWVVQPADRVVMVTRRAGPHGGFGRTEFYGDTDRIDVALFPGLTIDLARVFPPAPQPAPAPLSAAPSEARKPPPPAARSRRRKK</sequence>
<organism evidence="3 4">
    <name type="scientific">Candidatus Ozemobacter sibiricus</name>
    <dbReference type="NCBI Taxonomy" id="2268124"/>
    <lineage>
        <taxon>Bacteria</taxon>
        <taxon>Candidatus Ozemobacteria</taxon>
        <taxon>Candidatus Ozemobacterales</taxon>
        <taxon>Candidatus Ozemobacteraceae</taxon>
        <taxon>Candidatus Ozemobacter</taxon>
    </lineage>
</organism>
<feature type="domain" description="Putative restriction endonuclease" evidence="2">
    <location>
        <begin position="16"/>
        <end position="188"/>
    </location>
</feature>